<dbReference type="InParanoid" id="A0A059AQB5"/>
<reference evidence="4" key="1">
    <citation type="submission" date="2013-07" db="EMBL/GenBank/DDBJ databases">
        <title>The genome of Eucalyptus grandis.</title>
        <authorList>
            <person name="Schmutz J."/>
            <person name="Hayes R."/>
            <person name="Myburg A."/>
            <person name="Tuskan G."/>
            <person name="Grattapaglia D."/>
            <person name="Rokhsar D.S."/>
        </authorList>
    </citation>
    <scope>NUCLEOTIDE SEQUENCE</scope>
    <source>
        <tissue evidence="4">Leaf extractions</tissue>
    </source>
</reference>
<evidence type="ECO:0008006" key="5">
    <source>
        <dbReference type="Google" id="ProtNLM"/>
    </source>
</evidence>
<dbReference type="OMA" id="SCHYASF"/>
<dbReference type="PANTHER" id="PTHR31175">
    <property type="entry name" value="AUXIN-RESPONSIVE FAMILY PROTEIN"/>
    <property type="match status" value="1"/>
</dbReference>
<sequence>MISTKNQIQMARKWQKVAAAGRKRISLRRMYSAATSGNKNKSSCAQKGHFVVYTSDNSCFAVSVILNNDVIRELFRISEEEFGIPNSGPIRLPIDASSMEYILSLIGRGLAKDLENALLMSITSCSSSCIALEKRFS</sequence>
<dbReference type="InterPro" id="IPR003676">
    <property type="entry name" value="SAUR_fam"/>
</dbReference>
<dbReference type="GO" id="GO:0009733">
    <property type="term" value="P:response to auxin"/>
    <property type="evidence" value="ECO:0007669"/>
    <property type="project" value="InterPro"/>
</dbReference>
<name>A0A059AQB5_EUCGR</name>
<evidence type="ECO:0000256" key="2">
    <source>
        <dbReference type="ARBA" id="ARBA00022473"/>
    </source>
</evidence>
<organism evidence="4">
    <name type="scientific">Eucalyptus grandis</name>
    <name type="common">Flooded gum</name>
    <dbReference type="NCBI Taxonomy" id="71139"/>
    <lineage>
        <taxon>Eukaryota</taxon>
        <taxon>Viridiplantae</taxon>
        <taxon>Streptophyta</taxon>
        <taxon>Embryophyta</taxon>
        <taxon>Tracheophyta</taxon>
        <taxon>Spermatophyta</taxon>
        <taxon>Magnoliopsida</taxon>
        <taxon>eudicotyledons</taxon>
        <taxon>Gunneridae</taxon>
        <taxon>Pentapetalae</taxon>
        <taxon>rosids</taxon>
        <taxon>malvids</taxon>
        <taxon>Myrtales</taxon>
        <taxon>Myrtaceae</taxon>
        <taxon>Myrtoideae</taxon>
        <taxon>Eucalypteae</taxon>
        <taxon>Eucalyptus</taxon>
    </lineage>
</organism>
<dbReference type="Pfam" id="PF02519">
    <property type="entry name" value="Auxin_inducible"/>
    <property type="match status" value="1"/>
</dbReference>
<evidence type="ECO:0000256" key="3">
    <source>
        <dbReference type="ARBA" id="ARBA00022604"/>
    </source>
</evidence>
<feature type="non-terminal residue" evidence="4">
    <location>
        <position position="137"/>
    </location>
</feature>
<accession>A0A059AQB5</accession>
<keyword evidence="3" id="KW-0341">Growth regulation</keyword>
<protein>
    <recommendedName>
        <fullName evidence="5">Auxin-responsive protein</fullName>
    </recommendedName>
</protein>
<evidence type="ECO:0000256" key="1">
    <source>
        <dbReference type="ARBA" id="ARBA00006974"/>
    </source>
</evidence>
<dbReference type="eggNOG" id="ENOG502S4GQ">
    <property type="taxonomic scope" value="Eukaryota"/>
</dbReference>
<keyword evidence="2" id="KW-0217">Developmental protein</keyword>
<gene>
    <name evidence="4" type="ORF">EUGRSUZ_I01485</name>
</gene>
<dbReference type="FunCoup" id="A0A059AQB5">
    <property type="interactions" value="451"/>
</dbReference>
<proteinExistence type="inferred from homology"/>
<dbReference type="AlphaFoldDB" id="A0A059AQB5"/>
<dbReference type="STRING" id="71139.A0A059AQB5"/>
<comment type="similarity">
    <text evidence="1">Belongs to the ARG7 family.</text>
</comment>
<dbReference type="Gramene" id="KCW55620">
    <property type="protein sequence ID" value="KCW55620"/>
    <property type="gene ID" value="EUGRSUZ_I01485"/>
</dbReference>
<dbReference type="EMBL" id="KK198761">
    <property type="protein sequence ID" value="KCW55620.1"/>
    <property type="molecule type" value="Genomic_DNA"/>
</dbReference>
<dbReference type="PANTHER" id="PTHR31175:SF82">
    <property type="entry name" value="AUXIN-RESPONSIVE PROTEIN SAUR65"/>
    <property type="match status" value="1"/>
</dbReference>
<evidence type="ECO:0000313" key="4">
    <source>
        <dbReference type="EMBL" id="KCW55620.1"/>
    </source>
</evidence>